<keyword evidence="1 3" id="KW-0963">Cytoplasm</keyword>
<dbReference type="Proteomes" id="UP000177167">
    <property type="component" value="Unassembled WGS sequence"/>
</dbReference>
<evidence type="ECO:0000313" key="6">
    <source>
        <dbReference type="Proteomes" id="UP000177167"/>
    </source>
</evidence>
<organism evidence="5 6">
    <name type="scientific">Candidatus Yanofskybacteria bacterium RIFCSPHIGHO2_02_FULL_41_11</name>
    <dbReference type="NCBI Taxonomy" id="1802675"/>
    <lineage>
        <taxon>Bacteria</taxon>
        <taxon>Candidatus Yanofskyibacteriota</taxon>
    </lineage>
</organism>
<sequence>MADDRDREFVEMIIKEIVNNPDKVKVTRTVDELGVLLSVVVAPDDMGLLIGRSGSTAKAIRTLARIVGMRNNARVNLRIEEPEGSTHVRGESKTRNVEDVMGELGGM</sequence>
<dbReference type="GO" id="GO:0009252">
    <property type="term" value="P:peptidoglycan biosynthetic process"/>
    <property type="evidence" value="ECO:0007669"/>
    <property type="project" value="UniProtKB-UniRule"/>
</dbReference>
<dbReference type="EMBL" id="MGJP01000045">
    <property type="protein sequence ID" value="OGN09070.1"/>
    <property type="molecule type" value="Genomic_DNA"/>
</dbReference>
<evidence type="ECO:0000313" key="5">
    <source>
        <dbReference type="EMBL" id="OGN09070.1"/>
    </source>
</evidence>
<evidence type="ECO:0000256" key="2">
    <source>
        <dbReference type="ARBA" id="ARBA00022884"/>
    </source>
</evidence>
<name>A0A1F8F962_9BACT</name>
<keyword evidence="3" id="KW-0133">Cell shape</keyword>
<comment type="similarity">
    <text evidence="3">Belongs to the KhpA RNA-binding protein family.</text>
</comment>
<dbReference type="GO" id="GO:0071555">
    <property type="term" value="P:cell wall organization"/>
    <property type="evidence" value="ECO:0007669"/>
    <property type="project" value="UniProtKB-KW"/>
</dbReference>
<evidence type="ECO:0000256" key="3">
    <source>
        <dbReference type="HAMAP-Rule" id="MF_00088"/>
    </source>
</evidence>
<protein>
    <recommendedName>
        <fullName evidence="3">RNA-binding protein KhpA</fullName>
    </recommendedName>
    <alternativeName>
        <fullName evidence="3">KH-domain protein A</fullName>
    </alternativeName>
</protein>
<dbReference type="Pfam" id="PF13083">
    <property type="entry name" value="KH_KhpA-B"/>
    <property type="match status" value="1"/>
</dbReference>
<dbReference type="HAMAP" id="MF_00088">
    <property type="entry name" value="KhpA"/>
    <property type="match status" value="1"/>
</dbReference>
<comment type="caution">
    <text evidence="5">The sequence shown here is derived from an EMBL/GenBank/DDBJ whole genome shotgun (WGS) entry which is preliminary data.</text>
</comment>
<reference evidence="5 6" key="1">
    <citation type="journal article" date="2016" name="Nat. Commun.">
        <title>Thousands of microbial genomes shed light on interconnected biogeochemical processes in an aquifer system.</title>
        <authorList>
            <person name="Anantharaman K."/>
            <person name="Brown C.T."/>
            <person name="Hug L.A."/>
            <person name="Sharon I."/>
            <person name="Castelle C.J."/>
            <person name="Probst A.J."/>
            <person name="Thomas B.C."/>
            <person name="Singh A."/>
            <person name="Wilkins M.J."/>
            <person name="Karaoz U."/>
            <person name="Brodie E.L."/>
            <person name="Williams K.H."/>
            <person name="Hubbard S.S."/>
            <person name="Banfield J.F."/>
        </authorList>
    </citation>
    <scope>NUCLEOTIDE SEQUENCE [LARGE SCALE GENOMIC DNA]</scope>
</reference>
<dbReference type="InterPro" id="IPR020627">
    <property type="entry name" value="KhpA"/>
</dbReference>
<dbReference type="SUPFAM" id="SSF54814">
    <property type="entry name" value="Prokaryotic type KH domain (KH-domain type II)"/>
    <property type="match status" value="1"/>
</dbReference>
<keyword evidence="2 3" id="KW-0694">RNA-binding</keyword>
<comment type="subunit">
    <text evidence="3">Forms a complex with KhpB.</text>
</comment>
<dbReference type="InterPro" id="IPR015946">
    <property type="entry name" value="KH_dom-like_a/b"/>
</dbReference>
<comment type="subcellular location">
    <subcellularLocation>
        <location evidence="3">Cytoplasm</location>
    </subcellularLocation>
</comment>
<feature type="region of interest" description="Disordered" evidence="4">
    <location>
        <begin position="83"/>
        <end position="107"/>
    </location>
</feature>
<gene>
    <name evidence="3" type="primary">khpA</name>
    <name evidence="5" type="ORF">A3J46_06155</name>
</gene>
<feature type="compositionally biased region" description="Basic and acidic residues" evidence="4">
    <location>
        <begin position="83"/>
        <end position="98"/>
    </location>
</feature>
<comment type="function">
    <text evidence="3">A probable RNA chaperone. Forms a complex with KhpB which binds to cellular RNA and controls its expression. Plays a role in peptidoglycan (PG) homeostasis and cell length regulation.</text>
</comment>
<dbReference type="CDD" id="cd22533">
    <property type="entry name" value="KH-II_YlqC-like"/>
    <property type="match status" value="1"/>
</dbReference>
<evidence type="ECO:0000256" key="1">
    <source>
        <dbReference type="ARBA" id="ARBA00022490"/>
    </source>
</evidence>
<dbReference type="PANTHER" id="PTHR34654:SF1">
    <property type="entry name" value="RNA-BINDING PROTEIN KHPA"/>
    <property type="match status" value="1"/>
</dbReference>
<accession>A0A1F8F962</accession>
<dbReference type="Gene3D" id="3.30.300.20">
    <property type="match status" value="1"/>
</dbReference>
<dbReference type="PANTHER" id="PTHR34654">
    <property type="entry name" value="UPF0109 PROTEIN SCO5592"/>
    <property type="match status" value="1"/>
</dbReference>
<dbReference type="GO" id="GO:0008360">
    <property type="term" value="P:regulation of cell shape"/>
    <property type="evidence" value="ECO:0007669"/>
    <property type="project" value="UniProtKB-KW"/>
</dbReference>
<dbReference type="GO" id="GO:0003723">
    <property type="term" value="F:RNA binding"/>
    <property type="evidence" value="ECO:0007669"/>
    <property type="project" value="UniProtKB-UniRule"/>
</dbReference>
<dbReference type="AlphaFoldDB" id="A0A1F8F962"/>
<keyword evidence="3" id="KW-0961">Cell wall biogenesis/degradation</keyword>
<dbReference type="GO" id="GO:0005737">
    <property type="term" value="C:cytoplasm"/>
    <property type="evidence" value="ECO:0007669"/>
    <property type="project" value="UniProtKB-SubCell"/>
</dbReference>
<dbReference type="PROSITE" id="PS50084">
    <property type="entry name" value="KH_TYPE_1"/>
    <property type="match status" value="1"/>
</dbReference>
<keyword evidence="3" id="KW-0143">Chaperone</keyword>
<proteinExistence type="inferred from homology"/>
<dbReference type="InterPro" id="IPR009019">
    <property type="entry name" value="KH_sf_prok-type"/>
</dbReference>
<evidence type="ECO:0000256" key="4">
    <source>
        <dbReference type="SAM" id="MobiDB-lite"/>
    </source>
</evidence>